<dbReference type="eggNOG" id="ENOG502T0E7">
    <property type="taxonomic scope" value="Eukaryota"/>
</dbReference>
<dbReference type="OMA" id="HRILNAY"/>
<evidence type="ECO:0000256" key="1">
    <source>
        <dbReference type="SAM" id="MobiDB-lite"/>
    </source>
</evidence>
<reference evidence="2 3" key="1">
    <citation type="journal article" date="2007" name="Science">
        <title>Sea anemone genome reveals ancestral eumetazoan gene repertoire and genomic organization.</title>
        <authorList>
            <person name="Putnam N.H."/>
            <person name="Srivastava M."/>
            <person name="Hellsten U."/>
            <person name="Dirks B."/>
            <person name="Chapman J."/>
            <person name="Salamov A."/>
            <person name="Terry A."/>
            <person name="Shapiro H."/>
            <person name="Lindquist E."/>
            <person name="Kapitonov V.V."/>
            <person name="Jurka J."/>
            <person name="Genikhovich G."/>
            <person name="Grigoriev I.V."/>
            <person name="Lucas S.M."/>
            <person name="Steele R.E."/>
            <person name="Finnerty J.R."/>
            <person name="Technau U."/>
            <person name="Martindale M.Q."/>
            <person name="Rokhsar D.S."/>
        </authorList>
    </citation>
    <scope>NUCLEOTIDE SEQUENCE [LARGE SCALE GENOMIC DNA]</scope>
    <source>
        <strain evidence="3">CH2 X CH6</strain>
    </source>
</reference>
<feature type="region of interest" description="Disordered" evidence="1">
    <location>
        <begin position="49"/>
        <end position="83"/>
    </location>
</feature>
<proteinExistence type="predicted"/>
<sequence length="466" mass="49961">MAVAAAIEVAELAAEAVAETAAETIAETTAEAAAEGAAEAAAEGAAEMAAEAAAENGSRDSGGNCGGNCGRDGRRNGGRMKQNETLTNCRGALNVSAPRPIYIRFRKQESIFSGVIAKVVKIGAILVVGVAIGSVIDLIKGATGAGLKKCKLDADTRKSLEKVQNALDQISGMFSRWNGVLKGLGKDVDLGSIEVDLEGKKESIHVSSLFYGVLDTIKKDLDKAQAIAKECSESCAWQANLQVFTLHIVNAVTDMVALVDLRDKSSKLQQYNVPASTDKGTLQQLLDSDFPKWKEYIKQQAKKHLNTAMVKEAKENATKAVLPIVKQPIQTQVLAQAKSQVVPPIVNASKDEGKRAAKRVFDDRRGHIMAIGLIPFYGWVKSQQLIADAKRDAINNARNAARNKANQEFGSPAVQDKMHQISKSVSDSVFAQHKTQVDQAIKSAVDSTMAHYKPVHAQLDSHMDSF</sequence>
<dbReference type="AlphaFoldDB" id="A7S0Z4"/>
<name>A7S0Z4_NEMVE</name>
<accession>A7S0Z4</accession>
<gene>
    <name evidence="2" type="ORF">NEMVEDRAFT_v1g242082</name>
</gene>
<dbReference type="Proteomes" id="UP000001593">
    <property type="component" value="Unassembled WGS sequence"/>
</dbReference>
<dbReference type="InParanoid" id="A7S0Z4"/>
<dbReference type="PhylomeDB" id="A7S0Z4"/>
<dbReference type="EMBL" id="DS469562">
    <property type="protein sequence ID" value="EDO42668.1"/>
    <property type="molecule type" value="Genomic_DNA"/>
</dbReference>
<evidence type="ECO:0000313" key="2">
    <source>
        <dbReference type="EMBL" id="EDO42668.1"/>
    </source>
</evidence>
<protein>
    <submittedName>
        <fullName evidence="2">Uncharacterized protein</fullName>
    </submittedName>
</protein>
<organism evidence="2 3">
    <name type="scientific">Nematostella vectensis</name>
    <name type="common">Starlet sea anemone</name>
    <dbReference type="NCBI Taxonomy" id="45351"/>
    <lineage>
        <taxon>Eukaryota</taxon>
        <taxon>Metazoa</taxon>
        <taxon>Cnidaria</taxon>
        <taxon>Anthozoa</taxon>
        <taxon>Hexacorallia</taxon>
        <taxon>Actiniaria</taxon>
        <taxon>Edwardsiidae</taxon>
        <taxon>Nematostella</taxon>
    </lineage>
</organism>
<dbReference type="HOGENOM" id="CLU_587029_0_0_1"/>
<keyword evidence="3" id="KW-1185">Reference proteome</keyword>
<feature type="compositionally biased region" description="Low complexity" evidence="1">
    <location>
        <begin position="49"/>
        <end position="62"/>
    </location>
</feature>
<evidence type="ECO:0000313" key="3">
    <source>
        <dbReference type="Proteomes" id="UP000001593"/>
    </source>
</evidence>